<name>A0A5C5URQ7_9PLAN</name>
<dbReference type="RefSeq" id="WP_146512746.1">
    <property type="nucleotide sequence ID" value="NZ_SIHI01000138.1"/>
</dbReference>
<dbReference type="NCBIfam" id="TIGR02595">
    <property type="entry name" value="PEP_CTERM"/>
    <property type="match status" value="1"/>
</dbReference>
<dbReference type="OrthoDB" id="272887at2"/>
<proteinExistence type="predicted"/>
<keyword evidence="3" id="KW-1185">Reference proteome</keyword>
<evidence type="ECO:0000313" key="3">
    <source>
        <dbReference type="Proteomes" id="UP000317243"/>
    </source>
</evidence>
<gene>
    <name evidence="2" type="ORF">KOR42_55590</name>
</gene>
<dbReference type="EMBL" id="SIHI01000138">
    <property type="protein sequence ID" value="TWT29151.1"/>
    <property type="molecule type" value="Genomic_DNA"/>
</dbReference>
<feature type="domain" description="Ice-binding protein C-terminal" evidence="1">
    <location>
        <begin position="182"/>
        <end position="205"/>
    </location>
</feature>
<dbReference type="InterPro" id="IPR013424">
    <property type="entry name" value="Ice-binding_C"/>
</dbReference>
<sequence length="209" mass="22787">MDRLLPLSLPLTVRMTLTICVLVLATCSNVWAGFQIELIAEDTYEYGRGGTKISLSRPIVVKFQFEDHNNNMVIDQASEIVNWDVRGPGIGLSSGMLHSFVAGFATTSSNRAELGSGISWSGAVFRVADYVDFWDYHFYVRPQPSTNQFTPVMDLWEGGGGTIKHADSYSVSVTRIVPDSSTVPEPSSIALVCMGIVGLFGVARRSQTA</sequence>
<comment type="caution">
    <text evidence="2">The sequence shown here is derived from an EMBL/GenBank/DDBJ whole genome shotgun (WGS) entry which is preliminary data.</text>
</comment>
<reference evidence="2 3" key="1">
    <citation type="submission" date="2019-02" db="EMBL/GenBank/DDBJ databases">
        <title>Deep-cultivation of Planctomycetes and their phenomic and genomic characterization uncovers novel biology.</title>
        <authorList>
            <person name="Wiegand S."/>
            <person name="Jogler M."/>
            <person name="Boedeker C."/>
            <person name="Pinto D."/>
            <person name="Vollmers J."/>
            <person name="Rivas-Marin E."/>
            <person name="Kohn T."/>
            <person name="Peeters S.H."/>
            <person name="Heuer A."/>
            <person name="Rast P."/>
            <person name="Oberbeckmann S."/>
            <person name="Bunk B."/>
            <person name="Jeske O."/>
            <person name="Meyerdierks A."/>
            <person name="Storesund J.E."/>
            <person name="Kallscheuer N."/>
            <person name="Luecker S."/>
            <person name="Lage O.M."/>
            <person name="Pohl T."/>
            <person name="Merkel B.J."/>
            <person name="Hornburger P."/>
            <person name="Mueller R.-W."/>
            <person name="Bruemmer F."/>
            <person name="Labrenz M."/>
            <person name="Spormann A.M."/>
            <person name="Op Den Camp H."/>
            <person name="Overmann J."/>
            <person name="Amann R."/>
            <person name="Jetten M.S.M."/>
            <person name="Mascher T."/>
            <person name="Medema M.H."/>
            <person name="Devos D.P."/>
            <person name="Kaster A.-K."/>
            <person name="Ovreas L."/>
            <person name="Rohde M."/>
            <person name="Galperin M.Y."/>
            <person name="Jogler C."/>
        </authorList>
    </citation>
    <scope>NUCLEOTIDE SEQUENCE [LARGE SCALE GENOMIC DNA]</scope>
    <source>
        <strain evidence="2 3">KOR42</strain>
    </source>
</reference>
<evidence type="ECO:0000313" key="2">
    <source>
        <dbReference type="EMBL" id="TWT29151.1"/>
    </source>
</evidence>
<accession>A0A5C5URQ7</accession>
<protein>
    <recommendedName>
        <fullName evidence="1">Ice-binding protein C-terminal domain-containing protein</fullName>
    </recommendedName>
</protein>
<dbReference type="Pfam" id="PF07589">
    <property type="entry name" value="PEP-CTERM"/>
    <property type="match status" value="1"/>
</dbReference>
<dbReference type="Proteomes" id="UP000317243">
    <property type="component" value="Unassembled WGS sequence"/>
</dbReference>
<evidence type="ECO:0000259" key="1">
    <source>
        <dbReference type="Pfam" id="PF07589"/>
    </source>
</evidence>
<dbReference type="AlphaFoldDB" id="A0A5C5URQ7"/>
<organism evidence="2 3">
    <name type="scientific">Thalassoglobus neptunius</name>
    <dbReference type="NCBI Taxonomy" id="1938619"/>
    <lineage>
        <taxon>Bacteria</taxon>
        <taxon>Pseudomonadati</taxon>
        <taxon>Planctomycetota</taxon>
        <taxon>Planctomycetia</taxon>
        <taxon>Planctomycetales</taxon>
        <taxon>Planctomycetaceae</taxon>
        <taxon>Thalassoglobus</taxon>
    </lineage>
</organism>